<evidence type="ECO:0000256" key="1">
    <source>
        <dbReference type="SAM" id="SignalP"/>
    </source>
</evidence>
<reference evidence="2 3" key="1">
    <citation type="submission" date="2022-06" db="EMBL/GenBank/DDBJ databases">
        <title>Ideonella sp. NS12-5 Genome sequencing and assembly.</title>
        <authorList>
            <person name="Jung Y."/>
        </authorList>
    </citation>
    <scope>NUCLEOTIDE SEQUENCE [LARGE SCALE GENOMIC DNA]</scope>
    <source>
        <strain evidence="2 3">NS12-5</strain>
    </source>
</reference>
<dbReference type="Proteomes" id="UP001204851">
    <property type="component" value="Unassembled WGS sequence"/>
</dbReference>
<dbReference type="Pfam" id="PF04402">
    <property type="entry name" value="SIMPL"/>
    <property type="match status" value="1"/>
</dbReference>
<dbReference type="Gene3D" id="3.30.70.2970">
    <property type="entry name" value="Protein of unknown function (DUF541), domain 2"/>
    <property type="match status" value="1"/>
</dbReference>
<dbReference type="Gene3D" id="3.30.110.170">
    <property type="entry name" value="Protein of unknown function (DUF541), domain 1"/>
    <property type="match status" value="1"/>
</dbReference>
<accession>A0ABT1BLJ6</accession>
<gene>
    <name evidence="2" type="ORF">M0L44_06925</name>
</gene>
<feature type="chain" id="PRO_5045877911" evidence="1">
    <location>
        <begin position="31"/>
        <end position="244"/>
    </location>
</feature>
<feature type="signal peptide" evidence="1">
    <location>
        <begin position="1"/>
        <end position="30"/>
    </location>
</feature>
<proteinExistence type="predicted"/>
<evidence type="ECO:0000313" key="3">
    <source>
        <dbReference type="Proteomes" id="UP001204851"/>
    </source>
</evidence>
<dbReference type="InterPro" id="IPR052022">
    <property type="entry name" value="26kDa_periplasmic_antigen"/>
</dbReference>
<evidence type="ECO:0000313" key="2">
    <source>
        <dbReference type="EMBL" id="MCO5976447.1"/>
    </source>
</evidence>
<dbReference type="PANTHER" id="PTHR34387">
    <property type="entry name" value="SLR1258 PROTEIN"/>
    <property type="match status" value="1"/>
</dbReference>
<name>A0ABT1BLJ6_9BURK</name>
<keyword evidence="1" id="KW-0732">Signal</keyword>
<sequence length="244" mass="25480">MKTTHLHLLRSGCRLAGLSMLTVAAAVARAQAPAAAPEGVLNLSAQATVEAPQDWMTLVLSVTREGGDATQVQQQLKQAVESAMAQARRQARPGQVELRSGAFSVFPRYGSKGGITGWQGSTELVIEGRDMPAIAQLSGQIGSLTISRVGYSLSREAREKLQTEATAQAIARFRAEAGDYAHQFGFGGYTLREVSVNTDGGAPSPVPRFQVAMAAAKVGDGESLPVEAGKGSVTATVSGSIQLK</sequence>
<comment type="caution">
    <text evidence="2">The sequence shown here is derived from an EMBL/GenBank/DDBJ whole genome shotgun (WGS) entry which is preliminary data.</text>
</comment>
<dbReference type="EMBL" id="JAMXMC010000004">
    <property type="protein sequence ID" value="MCO5976447.1"/>
    <property type="molecule type" value="Genomic_DNA"/>
</dbReference>
<protein>
    <submittedName>
        <fullName evidence="2">SIMPL domain-containing protein</fullName>
    </submittedName>
</protein>
<dbReference type="PANTHER" id="PTHR34387:SF1">
    <property type="entry name" value="PERIPLASMIC IMMUNOGENIC PROTEIN"/>
    <property type="match status" value="1"/>
</dbReference>
<dbReference type="InterPro" id="IPR007497">
    <property type="entry name" value="SIMPL/DUF541"/>
</dbReference>
<keyword evidence="3" id="KW-1185">Reference proteome</keyword>
<organism evidence="2 3">
    <name type="scientific">Ideonella oryzae</name>
    <dbReference type="NCBI Taxonomy" id="2937441"/>
    <lineage>
        <taxon>Bacteria</taxon>
        <taxon>Pseudomonadati</taxon>
        <taxon>Pseudomonadota</taxon>
        <taxon>Betaproteobacteria</taxon>
        <taxon>Burkholderiales</taxon>
        <taxon>Sphaerotilaceae</taxon>
        <taxon>Ideonella</taxon>
    </lineage>
</organism>
<dbReference type="RefSeq" id="WP_252768925.1">
    <property type="nucleotide sequence ID" value="NZ_JAMXMC010000004.1"/>
</dbReference>